<reference evidence="1 2" key="1">
    <citation type="journal article" date="2016" name="Microbes Environ.">
        <title>Phylogenetically diverse aerobic anoxygenic phototrophic bacteria isolated from epilithic biofilms in Tama river, Japan.</title>
        <authorList>
            <person name="Hirose S."/>
            <person name="Matsuura K."/>
            <person name="Haruta S."/>
        </authorList>
    </citation>
    <scope>NUCLEOTIDE SEQUENCE [LARGE SCALE GENOMIC DNA]</scope>
    <source>
        <strain evidence="1 2">S08</strain>
    </source>
</reference>
<organism evidence="1 2">
    <name type="scientific">Roseomonas fluvialis</name>
    <dbReference type="NCBI Taxonomy" id="1750527"/>
    <lineage>
        <taxon>Bacteria</taxon>
        <taxon>Pseudomonadati</taxon>
        <taxon>Pseudomonadota</taxon>
        <taxon>Alphaproteobacteria</taxon>
        <taxon>Acetobacterales</taxon>
        <taxon>Roseomonadaceae</taxon>
        <taxon>Roseomonas</taxon>
    </lineage>
</organism>
<evidence type="ECO:0000313" key="1">
    <source>
        <dbReference type="EMBL" id="BDG71302.1"/>
    </source>
</evidence>
<dbReference type="EMBL" id="AP025637">
    <property type="protein sequence ID" value="BDG71302.1"/>
    <property type="molecule type" value="Genomic_DNA"/>
</dbReference>
<gene>
    <name evidence="1" type="ORF">Rmf_12310</name>
</gene>
<dbReference type="Proteomes" id="UP000831327">
    <property type="component" value="Chromosome"/>
</dbReference>
<name>A0ABN6NYC6_9PROT</name>
<evidence type="ECO:0008006" key="3">
    <source>
        <dbReference type="Google" id="ProtNLM"/>
    </source>
</evidence>
<evidence type="ECO:0000313" key="2">
    <source>
        <dbReference type="Proteomes" id="UP000831327"/>
    </source>
</evidence>
<keyword evidence="2" id="KW-1185">Reference proteome</keyword>
<proteinExistence type="predicted"/>
<sequence>MEARVTIFDDAASSAPNPAGHAALADHLDRTLPALLTQEYGAMAGTPGELLTMRFDAPDGSGAFIRTLFDHGAEDRVVAVWGVSRAEPAGTRDTSRMAGFLGGVWSDTYPGDDRGHFFAHTMGGGMDINLFPQDAHVNRGGLWRRMERYAAANPGTFCCIRPVYGAAGWRPTELDYAVFSLPPEPFGLWQARFPN</sequence>
<protein>
    <recommendedName>
        <fullName evidence="3">DNA/RNA non-specific endonuclease</fullName>
    </recommendedName>
</protein>
<accession>A0ABN6NYC6</accession>